<comment type="caution">
    <text evidence="4">The sequence shown here is derived from an EMBL/GenBank/DDBJ whole genome shotgun (WGS) entry which is preliminary data.</text>
</comment>
<dbReference type="GO" id="GO:0005886">
    <property type="term" value="C:plasma membrane"/>
    <property type="evidence" value="ECO:0007669"/>
    <property type="project" value="UniProtKB-SubCell"/>
</dbReference>
<evidence type="ECO:0000256" key="1">
    <source>
        <dbReference type="ARBA" id="ARBA00010692"/>
    </source>
</evidence>
<keyword evidence="2 3" id="KW-0472">Membrane</keyword>
<accession>A0A6N7XC48</accession>
<evidence type="ECO:0000256" key="3">
    <source>
        <dbReference type="SAM" id="Phobius"/>
    </source>
</evidence>
<feature type="transmembrane region" description="Helical" evidence="3">
    <location>
        <begin position="76"/>
        <end position="93"/>
    </location>
</feature>
<evidence type="ECO:0000256" key="2">
    <source>
        <dbReference type="PIRNR" id="PIRNR016661"/>
    </source>
</evidence>
<evidence type="ECO:0000313" key="5">
    <source>
        <dbReference type="Proteomes" id="UP000440713"/>
    </source>
</evidence>
<feature type="transmembrane region" description="Helical" evidence="3">
    <location>
        <begin position="105"/>
        <end position="131"/>
    </location>
</feature>
<keyword evidence="2" id="KW-0813">Transport</keyword>
<comment type="subcellular location">
    <subcellularLocation>
        <location evidence="2">Cell membrane</location>
        <topology evidence="2">Multi-pass membrane protein</topology>
    </subcellularLocation>
</comment>
<dbReference type="AlphaFoldDB" id="A0A6N7XC48"/>
<comment type="similarity">
    <text evidence="1 2">Belongs to the BioY family.</text>
</comment>
<dbReference type="Pfam" id="PF02632">
    <property type="entry name" value="BioY"/>
    <property type="match status" value="1"/>
</dbReference>
<dbReference type="InterPro" id="IPR003784">
    <property type="entry name" value="BioY"/>
</dbReference>
<dbReference type="PANTHER" id="PTHR34295:SF1">
    <property type="entry name" value="BIOTIN TRANSPORTER BIOY"/>
    <property type="match status" value="1"/>
</dbReference>
<feature type="transmembrane region" description="Helical" evidence="3">
    <location>
        <begin position="44"/>
        <end position="64"/>
    </location>
</feature>
<dbReference type="GO" id="GO:0015225">
    <property type="term" value="F:biotin transmembrane transporter activity"/>
    <property type="evidence" value="ECO:0007669"/>
    <property type="project" value="UniProtKB-UniRule"/>
</dbReference>
<organism evidence="4 5">
    <name type="scientific">Peptostreptococcus porci</name>
    <dbReference type="NCBI Taxonomy" id="2652282"/>
    <lineage>
        <taxon>Bacteria</taxon>
        <taxon>Bacillati</taxon>
        <taxon>Bacillota</taxon>
        <taxon>Clostridia</taxon>
        <taxon>Peptostreptococcales</taxon>
        <taxon>Peptostreptococcaceae</taxon>
        <taxon>Peptostreptococcus</taxon>
    </lineage>
</organism>
<feature type="transmembrane region" description="Helical" evidence="3">
    <location>
        <begin position="6"/>
        <end position="32"/>
    </location>
</feature>
<evidence type="ECO:0000313" key="4">
    <source>
        <dbReference type="EMBL" id="MST62266.1"/>
    </source>
</evidence>
<dbReference type="PIRSF" id="PIRSF016661">
    <property type="entry name" value="BioY"/>
    <property type="match status" value="1"/>
</dbReference>
<name>A0A6N7XC48_9FIRM</name>
<dbReference type="Proteomes" id="UP000440713">
    <property type="component" value="Unassembled WGS sequence"/>
</dbReference>
<keyword evidence="3" id="KW-1133">Transmembrane helix</keyword>
<gene>
    <name evidence="4" type="ORF">FYJ71_04660</name>
</gene>
<proteinExistence type="inferred from homology"/>
<keyword evidence="2" id="KW-1003">Cell membrane</keyword>
<feature type="transmembrane region" description="Helical" evidence="3">
    <location>
        <begin position="137"/>
        <end position="164"/>
    </location>
</feature>
<dbReference type="Gene3D" id="1.10.1760.20">
    <property type="match status" value="1"/>
</dbReference>
<reference evidence="4 5" key="1">
    <citation type="submission" date="2019-08" db="EMBL/GenBank/DDBJ databases">
        <title>In-depth cultivation of the pig gut microbiome towards novel bacterial diversity and tailored functional studies.</title>
        <authorList>
            <person name="Wylensek D."/>
            <person name="Hitch T.C.A."/>
            <person name="Clavel T."/>
        </authorList>
    </citation>
    <scope>NUCLEOTIDE SEQUENCE [LARGE SCALE GENOMIC DNA]</scope>
    <source>
        <strain evidence="4 5">WCA-SAB-591-4A-A</strain>
    </source>
</reference>
<dbReference type="EMBL" id="VUNE01000002">
    <property type="protein sequence ID" value="MST62266.1"/>
    <property type="molecule type" value="Genomic_DNA"/>
</dbReference>
<dbReference type="PANTHER" id="PTHR34295">
    <property type="entry name" value="BIOTIN TRANSPORTER BIOY"/>
    <property type="match status" value="1"/>
</dbReference>
<keyword evidence="5" id="KW-1185">Reference proteome</keyword>
<sequence>MILCAFFTALIAIGAFIRIPLPITVFTMQFIFVLLSGLILGPKFGALSCILYLVIGLIGFPIFSEGGGPAYLLKPTFGYLIAFAITSFIVGLMRKKVGTDSIPKLFVICLIGMFITYLLGTLYTYFILNFVAKTPTPYWACVASLFPVVAVKDVVSCFVSAATAKKLSKKMIL</sequence>
<keyword evidence="3" id="KW-0812">Transmembrane</keyword>
<protein>
    <recommendedName>
        <fullName evidence="2">Biotin transporter</fullName>
    </recommendedName>
</protein>